<dbReference type="EMBL" id="RSCE01000018">
    <property type="protein sequence ID" value="RSH77117.1"/>
    <property type="molecule type" value="Genomic_DNA"/>
</dbReference>
<organism evidence="3 4">
    <name type="scientific">Apiotrichum porosum</name>
    <dbReference type="NCBI Taxonomy" id="105984"/>
    <lineage>
        <taxon>Eukaryota</taxon>
        <taxon>Fungi</taxon>
        <taxon>Dikarya</taxon>
        <taxon>Basidiomycota</taxon>
        <taxon>Agaricomycotina</taxon>
        <taxon>Tremellomycetes</taxon>
        <taxon>Trichosporonales</taxon>
        <taxon>Trichosporonaceae</taxon>
        <taxon>Apiotrichum</taxon>
    </lineage>
</organism>
<protein>
    <submittedName>
        <fullName evidence="3">Uncharacterized protein</fullName>
    </submittedName>
</protein>
<evidence type="ECO:0000256" key="1">
    <source>
        <dbReference type="SAM" id="MobiDB-lite"/>
    </source>
</evidence>
<feature type="compositionally biased region" description="Low complexity" evidence="1">
    <location>
        <begin position="55"/>
        <end position="83"/>
    </location>
</feature>
<gene>
    <name evidence="3" type="ORF">EHS24_003746</name>
</gene>
<accession>A0A427XEE7</accession>
<evidence type="ECO:0000256" key="2">
    <source>
        <dbReference type="SAM" id="SignalP"/>
    </source>
</evidence>
<evidence type="ECO:0000313" key="3">
    <source>
        <dbReference type="EMBL" id="RSH77117.1"/>
    </source>
</evidence>
<keyword evidence="2" id="KW-0732">Signal</keyword>
<dbReference type="AlphaFoldDB" id="A0A427XEE7"/>
<name>A0A427XEE7_9TREE</name>
<feature type="signal peptide" evidence="2">
    <location>
        <begin position="1"/>
        <end position="22"/>
    </location>
</feature>
<dbReference type="RefSeq" id="XP_028472264.1">
    <property type="nucleotide sequence ID" value="XM_028619395.1"/>
</dbReference>
<keyword evidence="4" id="KW-1185">Reference proteome</keyword>
<comment type="caution">
    <text evidence="3">The sequence shown here is derived from an EMBL/GenBank/DDBJ whole genome shotgun (WGS) entry which is preliminary data.</text>
</comment>
<dbReference type="Proteomes" id="UP000279236">
    <property type="component" value="Unassembled WGS sequence"/>
</dbReference>
<feature type="region of interest" description="Disordered" evidence="1">
    <location>
        <begin position="24"/>
        <end position="84"/>
    </location>
</feature>
<reference evidence="3 4" key="1">
    <citation type="submission" date="2018-11" db="EMBL/GenBank/DDBJ databases">
        <title>Genome sequence of Apiotrichum porosum DSM 27194.</title>
        <authorList>
            <person name="Aliyu H."/>
            <person name="Gorte O."/>
            <person name="Ochsenreither K."/>
        </authorList>
    </citation>
    <scope>NUCLEOTIDE SEQUENCE [LARGE SCALE GENOMIC DNA]</scope>
    <source>
        <strain evidence="3 4">DSM 27194</strain>
    </source>
</reference>
<sequence length="184" mass="19548">MLVNIWLLALVLLLVASDNVNAATSAAKTTKAKTTTRASTTKDVSPETPSPGTPPATSTKASSDTDTDVATKTSSSTRTTTTTPRATGVAWSRYLDKVKGIIALPHSQLMAAGQHRVSYPKNGSYWVASTTNVMEFSASPPSNMYLFVAAPNAFSPIYSVDDGLFFTRQSKGSETKQAFNYDGP</sequence>
<dbReference type="GeneID" id="39588289"/>
<feature type="chain" id="PRO_5019097154" evidence="2">
    <location>
        <begin position="23"/>
        <end position="184"/>
    </location>
</feature>
<evidence type="ECO:0000313" key="4">
    <source>
        <dbReference type="Proteomes" id="UP000279236"/>
    </source>
</evidence>
<feature type="compositionally biased region" description="Low complexity" evidence="1">
    <location>
        <begin position="24"/>
        <end position="42"/>
    </location>
</feature>
<proteinExistence type="predicted"/>